<evidence type="ECO:0000313" key="2">
    <source>
        <dbReference type="EMBL" id="UXA63678.1"/>
    </source>
</evidence>
<dbReference type="GO" id="GO:0005524">
    <property type="term" value="F:ATP binding"/>
    <property type="evidence" value="ECO:0007669"/>
    <property type="project" value="UniProtKB-KW"/>
</dbReference>
<gene>
    <name evidence="2" type="ORF">M0D43_11620</name>
</gene>
<name>A0A9Q9J025_9XANT</name>
<dbReference type="SUPFAM" id="SSF52540">
    <property type="entry name" value="P-loop containing nucleoside triphosphate hydrolases"/>
    <property type="match status" value="1"/>
</dbReference>
<evidence type="ECO:0000313" key="3">
    <source>
        <dbReference type="Proteomes" id="UP001058381"/>
    </source>
</evidence>
<keyword evidence="2" id="KW-0547">Nucleotide-binding</keyword>
<evidence type="ECO:0000259" key="1">
    <source>
        <dbReference type="Pfam" id="PF13175"/>
    </source>
</evidence>
<feature type="domain" description="Endonuclease GajA/Old nuclease/RecF-like AAA" evidence="1">
    <location>
        <begin position="249"/>
        <end position="292"/>
    </location>
</feature>
<dbReference type="Gene3D" id="3.40.50.300">
    <property type="entry name" value="P-loop containing nucleotide triphosphate hydrolases"/>
    <property type="match status" value="1"/>
</dbReference>
<protein>
    <submittedName>
        <fullName evidence="2">ATP-binding protein</fullName>
    </submittedName>
</protein>
<dbReference type="PANTHER" id="PTHR43581:SF2">
    <property type="entry name" value="EXCINUCLEASE ATPASE SUBUNIT"/>
    <property type="match status" value="1"/>
</dbReference>
<organism evidence="2 3">
    <name type="scientific">Xanthomonas prunicola</name>
    <dbReference type="NCBI Taxonomy" id="2053930"/>
    <lineage>
        <taxon>Bacteria</taxon>
        <taxon>Pseudomonadati</taxon>
        <taxon>Pseudomonadota</taxon>
        <taxon>Gammaproteobacteria</taxon>
        <taxon>Lysobacterales</taxon>
        <taxon>Lysobacteraceae</taxon>
        <taxon>Xanthomonas</taxon>
    </lineage>
</organism>
<dbReference type="Proteomes" id="UP001058381">
    <property type="component" value="Chromosome"/>
</dbReference>
<keyword evidence="2" id="KW-0067">ATP-binding</keyword>
<dbReference type="RefSeq" id="WP_252164750.1">
    <property type="nucleotide sequence ID" value="NZ_CP094827.1"/>
</dbReference>
<dbReference type="EMBL" id="CP096142">
    <property type="protein sequence ID" value="UXA63678.1"/>
    <property type="molecule type" value="Genomic_DNA"/>
</dbReference>
<dbReference type="InterPro" id="IPR027417">
    <property type="entry name" value="P-loop_NTPase"/>
</dbReference>
<dbReference type="AlphaFoldDB" id="A0A9Q9J025"/>
<dbReference type="InterPro" id="IPR041685">
    <property type="entry name" value="AAA_GajA/Old/RecF-like"/>
</dbReference>
<accession>A0A9Q9J025</accession>
<dbReference type="Pfam" id="PF13175">
    <property type="entry name" value="AAA_15"/>
    <property type="match status" value="1"/>
</dbReference>
<sequence length="519" mass="58647">MKYRESKIDKDLRSWFSNDLSKSLLRGIHLSNGSLRGVNSLSLGFDYPIVAFAGVNGAGKSTILAMACCAFHNSPDGFCLPRRKVNYYTFSDFFIQHAQEIAPQGIEIRYNIAYDKWAKTPRMPDGKGIGAQSRKKAKGGKWNDYHKRVDRDVVFLGIERIVPHSERSQSRSYSRVFKDVAKKGWEDKVAESVGYILGKKYDDFRYLEHSRYSLPVVRCAGVTYSGFNMGAGENALFEIFSNIYAAGEGALFVLDEIELGLHSRAQKMFMRKLKEVCKETSTQIICTTHSRNVFESLPDDARFFVESVAGKTKVTQGISPEFAFRKMGDEARAELYVMVEDDVARSLVLEILSSALRARVEVLIVGSAAAISRQIAAARIRDDKREYLAVFDGDQSGKIKDNLGVAKRMFEVPLNNFDTWFSDRVCYLPGEAWPEAWMLQKAKYVSEKIGSSLSIDQEEVPDLMEYGLQAGKHNEFHEISNHVGLPREKVMDKISAVLCREFQEDFKDILIAIEKRLGL</sequence>
<dbReference type="InterPro" id="IPR051396">
    <property type="entry name" value="Bact_Antivir_Def_Nuclease"/>
</dbReference>
<dbReference type="GeneID" id="75152011"/>
<dbReference type="PANTHER" id="PTHR43581">
    <property type="entry name" value="ATP/GTP PHOSPHATASE"/>
    <property type="match status" value="1"/>
</dbReference>
<proteinExistence type="predicted"/>
<reference evidence="2" key="1">
    <citation type="submission" date="2022-04" db="EMBL/GenBank/DDBJ databases">
        <title>Xanthomonas prunicola pv. tritici, a pathogen causing a previously unreported foliar disease of wheat.</title>
        <authorList>
            <person name="Clavijo F."/>
            <person name="Curland R.D."/>
            <person name="Dill-Macky R."/>
            <person name="Pereyra S."/>
            <person name="Roman-Reyna V."/>
            <person name="Siri M.I."/>
        </authorList>
    </citation>
    <scope>NUCLEOTIDE SEQUENCE</scope>
    <source>
        <strain evidence="2">CIX249</strain>
    </source>
</reference>